<keyword evidence="2" id="KW-1185">Reference proteome</keyword>
<evidence type="ECO:0000313" key="1">
    <source>
        <dbReference type="EMBL" id="KAK9180967.1"/>
    </source>
</evidence>
<sequence>MEGQLQHSFPVCLNCLFHFRGKKLSKRQIERVKRLWLLKEAVEDEDVYFSFTRKHSKFRRMERLGGRFYSPVEAENKDIAGVEGNLEIARVSSYI</sequence>
<name>A0AAP0QFE6_9ROSI</name>
<dbReference type="AlphaFoldDB" id="A0AAP0QFE6"/>
<organism evidence="1 2">
    <name type="scientific">Citrus x changshan-huyou</name>
    <dbReference type="NCBI Taxonomy" id="2935761"/>
    <lineage>
        <taxon>Eukaryota</taxon>
        <taxon>Viridiplantae</taxon>
        <taxon>Streptophyta</taxon>
        <taxon>Embryophyta</taxon>
        <taxon>Tracheophyta</taxon>
        <taxon>Spermatophyta</taxon>
        <taxon>Magnoliopsida</taxon>
        <taxon>eudicotyledons</taxon>
        <taxon>Gunneridae</taxon>
        <taxon>Pentapetalae</taxon>
        <taxon>rosids</taxon>
        <taxon>malvids</taxon>
        <taxon>Sapindales</taxon>
        <taxon>Rutaceae</taxon>
        <taxon>Aurantioideae</taxon>
        <taxon>Citrus</taxon>
    </lineage>
</organism>
<gene>
    <name evidence="1" type="ORF">WN944_024103</name>
</gene>
<evidence type="ECO:0000313" key="2">
    <source>
        <dbReference type="Proteomes" id="UP001428341"/>
    </source>
</evidence>
<accession>A0AAP0QFE6</accession>
<dbReference type="Proteomes" id="UP001428341">
    <property type="component" value="Unassembled WGS sequence"/>
</dbReference>
<protein>
    <submittedName>
        <fullName evidence="1">Uncharacterized protein</fullName>
    </submittedName>
</protein>
<dbReference type="EMBL" id="JBCGBO010000024">
    <property type="protein sequence ID" value="KAK9180967.1"/>
    <property type="molecule type" value="Genomic_DNA"/>
</dbReference>
<comment type="caution">
    <text evidence="1">The sequence shown here is derived from an EMBL/GenBank/DDBJ whole genome shotgun (WGS) entry which is preliminary data.</text>
</comment>
<reference evidence="1 2" key="1">
    <citation type="submission" date="2024-05" db="EMBL/GenBank/DDBJ databases">
        <title>Haplotype-resolved chromosome-level genome assembly of Huyou (Citrus changshanensis).</title>
        <authorList>
            <person name="Miao C."/>
            <person name="Chen W."/>
            <person name="Wu Y."/>
            <person name="Wang L."/>
            <person name="Zhao S."/>
            <person name="Grierson D."/>
            <person name="Xu C."/>
            <person name="Chen K."/>
        </authorList>
    </citation>
    <scope>NUCLEOTIDE SEQUENCE [LARGE SCALE GENOMIC DNA]</scope>
    <source>
        <strain evidence="1">01-14</strain>
        <tissue evidence="1">Leaf</tissue>
    </source>
</reference>
<proteinExistence type="predicted"/>